<feature type="repeat" description="Solcar" evidence="8">
    <location>
        <begin position="41"/>
        <end position="131"/>
    </location>
</feature>
<evidence type="ECO:0000256" key="8">
    <source>
        <dbReference type="PROSITE-ProRule" id="PRU00282"/>
    </source>
</evidence>
<comment type="caution">
    <text evidence="11">The sequence shown here is derived from an EMBL/GenBank/DDBJ whole genome shotgun (WGS) entry which is preliminary data.</text>
</comment>
<comment type="similarity">
    <text evidence="2 9">Belongs to the mitochondrial carrier (TC 2.A.29) family.</text>
</comment>
<feature type="transmembrane region" description="Helical" evidence="10">
    <location>
        <begin position="145"/>
        <end position="167"/>
    </location>
</feature>
<dbReference type="AlphaFoldDB" id="A0AAD1XJD2"/>
<keyword evidence="12" id="KW-1185">Reference proteome</keyword>
<feature type="transmembrane region" description="Helical" evidence="10">
    <location>
        <begin position="247"/>
        <end position="267"/>
    </location>
</feature>
<dbReference type="Gene3D" id="1.50.40.10">
    <property type="entry name" value="Mitochondrial carrier domain"/>
    <property type="match status" value="2"/>
</dbReference>
<dbReference type="EMBL" id="CAMPGE010015143">
    <property type="protein sequence ID" value="CAI2373782.1"/>
    <property type="molecule type" value="Genomic_DNA"/>
</dbReference>
<dbReference type="InterPro" id="IPR023395">
    <property type="entry name" value="MCP_dom_sf"/>
</dbReference>
<dbReference type="GO" id="GO:0016020">
    <property type="term" value="C:membrane"/>
    <property type="evidence" value="ECO:0007669"/>
    <property type="project" value="UniProtKB-SubCell"/>
</dbReference>
<protein>
    <recommendedName>
        <fullName evidence="13">Mitochondrial carrier protein</fullName>
    </recommendedName>
</protein>
<evidence type="ECO:0000313" key="11">
    <source>
        <dbReference type="EMBL" id="CAI2373782.1"/>
    </source>
</evidence>
<evidence type="ECO:0000256" key="5">
    <source>
        <dbReference type="ARBA" id="ARBA00022737"/>
    </source>
</evidence>
<dbReference type="SUPFAM" id="SSF103506">
    <property type="entry name" value="Mitochondrial carrier"/>
    <property type="match status" value="1"/>
</dbReference>
<dbReference type="PANTHER" id="PTHR45683">
    <property type="entry name" value="MITOCHONDRIAL NICOTINAMIDE ADENINE DINUCLEOTIDE TRANSPORTER 1-RELATED-RELATED"/>
    <property type="match status" value="1"/>
</dbReference>
<evidence type="ECO:0000256" key="1">
    <source>
        <dbReference type="ARBA" id="ARBA00004141"/>
    </source>
</evidence>
<feature type="repeat" description="Solcar" evidence="8">
    <location>
        <begin position="141"/>
        <end position="234"/>
    </location>
</feature>
<keyword evidence="6 10" id="KW-1133">Transmembrane helix</keyword>
<evidence type="ECO:0008006" key="13">
    <source>
        <dbReference type="Google" id="ProtNLM"/>
    </source>
</evidence>
<keyword evidence="5" id="KW-0677">Repeat</keyword>
<keyword evidence="7 8" id="KW-0472">Membrane</keyword>
<evidence type="ECO:0000256" key="6">
    <source>
        <dbReference type="ARBA" id="ARBA00022989"/>
    </source>
</evidence>
<evidence type="ECO:0000256" key="10">
    <source>
        <dbReference type="SAM" id="Phobius"/>
    </source>
</evidence>
<feature type="transmembrane region" description="Helical" evidence="10">
    <location>
        <begin position="303"/>
        <end position="327"/>
    </location>
</feature>
<dbReference type="PRINTS" id="PR00926">
    <property type="entry name" value="MITOCARRIER"/>
</dbReference>
<evidence type="ECO:0000313" key="12">
    <source>
        <dbReference type="Proteomes" id="UP001295684"/>
    </source>
</evidence>
<feature type="transmembrane region" description="Helical" evidence="10">
    <location>
        <begin position="106"/>
        <end position="125"/>
    </location>
</feature>
<evidence type="ECO:0000256" key="9">
    <source>
        <dbReference type="RuleBase" id="RU000488"/>
    </source>
</evidence>
<dbReference type="InterPro" id="IPR018108">
    <property type="entry name" value="MCP_transmembrane"/>
</dbReference>
<evidence type="ECO:0000256" key="4">
    <source>
        <dbReference type="ARBA" id="ARBA00022692"/>
    </source>
</evidence>
<dbReference type="InterPro" id="IPR002067">
    <property type="entry name" value="MCP"/>
</dbReference>
<accession>A0AAD1XJD2</accession>
<dbReference type="Proteomes" id="UP001295684">
    <property type="component" value="Unassembled WGS sequence"/>
</dbReference>
<dbReference type="GO" id="GO:0015215">
    <property type="term" value="F:nucleotide transmembrane transporter activity"/>
    <property type="evidence" value="ECO:0007669"/>
    <property type="project" value="UniProtKB-ARBA"/>
</dbReference>
<dbReference type="PROSITE" id="PS50920">
    <property type="entry name" value="SOLCAR"/>
    <property type="match status" value="3"/>
</dbReference>
<evidence type="ECO:0000256" key="7">
    <source>
        <dbReference type="ARBA" id="ARBA00023136"/>
    </source>
</evidence>
<comment type="subcellular location">
    <subcellularLocation>
        <location evidence="1">Membrane</location>
        <topology evidence="1">Multi-pass membrane protein</topology>
    </subcellularLocation>
</comment>
<reference evidence="11" key="1">
    <citation type="submission" date="2023-07" db="EMBL/GenBank/DDBJ databases">
        <authorList>
            <consortium name="AG Swart"/>
            <person name="Singh M."/>
            <person name="Singh A."/>
            <person name="Seah K."/>
            <person name="Emmerich C."/>
        </authorList>
    </citation>
    <scope>NUCLEOTIDE SEQUENCE</scope>
    <source>
        <strain evidence="11">DP1</strain>
    </source>
</reference>
<keyword evidence="3 9" id="KW-0813">Transport</keyword>
<organism evidence="11 12">
    <name type="scientific">Euplotes crassus</name>
    <dbReference type="NCBI Taxonomy" id="5936"/>
    <lineage>
        <taxon>Eukaryota</taxon>
        <taxon>Sar</taxon>
        <taxon>Alveolata</taxon>
        <taxon>Ciliophora</taxon>
        <taxon>Intramacronucleata</taxon>
        <taxon>Spirotrichea</taxon>
        <taxon>Hypotrichia</taxon>
        <taxon>Euplotida</taxon>
        <taxon>Euplotidae</taxon>
        <taxon>Moneuplotes</taxon>
    </lineage>
</organism>
<evidence type="ECO:0000256" key="2">
    <source>
        <dbReference type="ARBA" id="ARBA00006375"/>
    </source>
</evidence>
<sequence length="340" mass="39049">MKETQANLNKLGTPYQPNLSLFSKNPQSAAIVKQREGPREPSSKARLLASSLSTMVGVTLTSPIEVLKTRMQVQNDKQFKVEMYQKIRESFLKIWRQEGFAGMFKGYRATLICTPIFNSIYFPIYEKLRLTFAESYGQDKSSFSVVASSCSIAGLISSILTNPMWVVRTRMITEEFKAQGIPDYEIKYKGLYRSIRRVWMNEGFLTLYSGLMASFLNLSHVLVYFTIYERTKIVLKNNIEPDSSSLSSYLVSLSVIISKITASMVSYPSELVRARQHDTRNHDQRGNHFFKVVKRSYMSHGILGFYTGFSLNLLKILPQNIIVFMFYEKLSHLLTNKYDL</sequence>
<proteinExistence type="inferred from homology"/>
<dbReference type="Pfam" id="PF00153">
    <property type="entry name" value="Mito_carr"/>
    <property type="match status" value="3"/>
</dbReference>
<feature type="repeat" description="Solcar" evidence="8">
    <location>
        <begin position="246"/>
        <end position="333"/>
    </location>
</feature>
<keyword evidence="4 8" id="KW-0812">Transmembrane</keyword>
<name>A0AAD1XJD2_EUPCR</name>
<gene>
    <name evidence="11" type="ORF">ECRASSUSDP1_LOCUS15130</name>
</gene>
<evidence type="ECO:0000256" key="3">
    <source>
        <dbReference type="ARBA" id="ARBA00022448"/>
    </source>
</evidence>
<dbReference type="InterPro" id="IPR044712">
    <property type="entry name" value="SLC25A32-like"/>
</dbReference>
<feature type="transmembrane region" description="Helical" evidence="10">
    <location>
        <begin position="203"/>
        <end position="227"/>
    </location>
</feature>